<keyword evidence="3" id="KW-0539">Nucleus</keyword>
<evidence type="ECO:0000313" key="5">
    <source>
        <dbReference type="EMBL" id="GAT93393.1"/>
    </source>
</evidence>
<dbReference type="EMBL" id="BDEQ01000001">
    <property type="protein sequence ID" value="GAT93393.1"/>
    <property type="molecule type" value="Genomic_DNA"/>
</dbReference>
<protein>
    <submittedName>
        <fullName evidence="5">Cleavage stimulation factor putative</fullName>
    </submittedName>
</protein>
<dbReference type="AlphaFoldDB" id="A0A5K1TZX8"/>
<dbReference type="VEuPathDB" id="AmoebaDB:EHI5A_089400"/>
<evidence type="ECO:0000256" key="1">
    <source>
        <dbReference type="ARBA" id="ARBA00004123"/>
    </source>
</evidence>
<comment type="caution">
    <text evidence="5">The sequence shown here is derived from an EMBL/GenBank/DDBJ whole genome shotgun (WGS) entry which is preliminary data.</text>
</comment>
<dbReference type="SUPFAM" id="SSF48452">
    <property type="entry name" value="TPR-like"/>
    <property type="match status" value="1"/>
</dbReference>
<evidence type="ECO:0000313" key="6">
    <source>
        <dbReference type="Proteomes" id="UP000078387"/>
    </source>
</evidence>
<dbReference type="InterPro" id="IPR008847">
    <property type="entry name" value="Suf"/>
</dbReference>
<dbReference type="VEuPathDB" id="AmoebaDB:EHI_098370"/>
<dbReference type="Proteomes" id="UP000078387">
    <property type="component" value="Unassembled WGS sequence"/>
</dbReference>
<dbReference type="Gene3D" id="1.25.40.10">
    <property type="entry name" value="Tetratricopeptide repeat domain"/>
    <property type="match status" value="1"/>
</dbReference>
<dbReference type="OMA" id="XGINIHL"/>
<dbReference type="InterPro" id="IPR011990">
    <property type="entry name" value="TPR-like_helical_dom_sf"/>
</dbReference>
<evidence type="ECO:0000259" key="4">
    <source>
        <dbReference type="Pfam" id="PF05843"/>
    </source>
</evidence>
<keyword evidence="2" id="KW-0677">Repeat</keyword>
<dbReference type="Pfam" id="PF05843">
    <property type="entry name" value="Suf"/>
    <property type="match status" value="1"/>
</dbReference>
<evidence type="ECO:0000256" key="2">
    <source>
        <dbReference type="ARBA" id="ARBA00022737"/>
    </source>
</evidence>
<proteinExistence type="predicted"/>
<dbReference type="GO" id="GO:0005634">
    <property type="term" value="C:nucleus"/>
    <property type="evidence" value="ECO:0007669"/>
    <property type="project" value="UniProtKB-SubCell"/>
</dbReference>
<organism evidence="5 6">
    <name type="scientific">Entamoeba histolytica</name>
    <dbReference type="NCBI Taxonomy" id="5759"/>
    <lineage>
        <taxon>Eukaryota</taxon>
        <taxon>Amoebozoa</taxon>
        <taxon>Evosea</taxon>
        <taxon>Archamoebae</taxon>
        <taxon>Mastigamoebida</taxon>
        <taxon>Entamoebidae</taxon>
        <taxon>Entamoeba</taxon>
    </lineage>
</organism>
<reference evidence="5 6" key="1">
    <citation type="submission" date="2016-05" db="EMBL/GenBank/DDBJ databases">
        <title>First whole genome sequencing of Entamoeba histolytica HM1:IMSS-clone-6.</title>
        <authorList>
            <person name="Mukherjee Avik.K."/>
            <person name="Izumyama S."/>
            <person name="Nakada-Tsukui K."/>
            <person name="Nozaki T."/>
        </authorList>
    </citation>
    <scope>NUCLEOTIDE SEQUENCE [LARGE SCALE GENOMIC DNA]</scope>
    <source>
        <strain evidence="5 6">HM1:IMSS clone 6</strain>
    </source>
</reference>
<comment type="subcellular location">
    <subcellularLocation>
        <location evidence="1">Nucleus</location>
    </subcellularLocation>
</comment>
<dbReference type="GO" id="GO:0031124">
    <property type="term" value="P:mRNA 3'-end processing"/>
    <property type="evidence" value="ECO:0007669"/>
    <property type="project" value="InterPro"/>
</dbReference>
<dbReference type="InterPro" id="IPR045243">
    <property type="entry name" value="Rna14-like"/>
</dbReference>
<dbReference type="PANTHER" id="PTHR19980:SF0">
    <property type="entry name" value="CLEAVAGE STIMULATION FACTOR SUBUNIT 3"/>
    <property type="match status" value="1"/>
</dbReference>
<feature type="domain" description="Suppressor of forked" evidence="4">
    <location>
        <begin position="21"/>
        <end position="146"/>
    </location>
</feature>
<dbReference type="PANTHER" id="PTHR19980">
    <property type="entry name" value="RNA CLEAVAGE STIMULATION FACTOR"/>
    <property type="match status" value="1"/>
</dbReference>
<evidence type="ECO:0000256" key="3">
    <source>
        <dbReference type="ARBA" id="ARBA00023242"/>
    </source>
</evidence>
<dbReference type="InterPro" id="IPR003107">
    <property type="entry name" value="HAT"/>
</dbReference>
<dbReference type="GO" id="GO:0003729">
    <property type="term" value="F:mRNA binding"/>
    <property type="evidence" value="ECO:0007669"/>
    <property type="project" value="TreeGrafter"/>
</dbReference>
<dbReference type="FunFam" id="1.25.40.10:FF:001867">
    <property type="entry name" value="Cleavage stimulation factor, putative"/>
    <property type="match status" value="1"/>
</dbReference>
<accession>A0A5K1TZX8</accession>
<sequence length="550" mass="65476">MQNTPNEEAWESKFSALPFFSDEEQIKQGRELYKRYLGEYPTAVNRWCEYIDLEMKYGHNDSEVEEIFRKCLVQVPDVEIAKRYIKYINTCYDDTEREDIDDIELARFKKIQEGAYSYAIKIVGLDLNASTIYREFMEFLSKSRSNEVTKKILMHNLTRIPMNERQEMFLEYEEKLDEEEKKIEHQVFEATKSSQMRLTSYYNRIEQQKKSDHINYCTKSKSIRSKSLLLTYIETINYESMIEGQPRYDDGKYTTNGTDKQYENCPHSIQMKARQERIYYAMNKMLLTFYRYPQAWIICAQYFERRGNIELAINFLERGRAAVNCPLLKLYQSFCFMIQGNTEKALSLLDNNSELEQVFKLKIAARAYRINEFRKLFTTIQTNLKPYAFIAATEIEYFIFGRKTASLKLFQEALKRYPNNLPIIKSYYRFLNLITPSRFIPNALKTYGDYDVDQYMKNAILLKFKHLPKPKDTTQFLMSEDLMHSIGEKFDDHQISGDSSLSQFKWKPIEREVNKDIIREFIYILPPPNIYRGRKIDVVQLMDILNNLVN</sequence>
<dbReference type="SMART" id="SM00386">
    <property type="entry name" value="HAT"/>
    <property type="match status" value="4"/>
</dbReference>
<name>A0A5K1TZX8_ENTHI</name>
<gene>
    <name evidence="5" type="ORF">CL6EHI_098370</name>
</gene>